<evidence type="ECO:0000313" key="1">
    <source>
        <dbReference type="EMBL" id="KAK7855382.1"/>
    </source>
</evidence>
<dbReference type="Proteomes" id="UP000237347">
    <property type="component" value="Unassembled WGS sequence"/>
</dbReference>
<proteinExistence type="predicted"/>
<name>A0AAW0LW38_QUESU</name>
<protein>
    <submittedName>
        <fullName evidence="1">Uncharacterized protein</fullName>
    </submittedName>
</protein>
<dbReference type="AlphaFoldDB" id="A0AAW0LW38"/>
<evidence type="ECO:0000313" key="2">
    <source>
        <dbReference type="Proteomes" id="UP000237347"/>
    </source>
</evidence>
<sequence length="104" mass="11747">MYIVQVCFRMLLWQARWKGAKITNEHPMHILRAYHMSLALLRPNQVESQLRIMVKCELGFEIYTDCINALKSIEELGRLTLDDACAAGNISEPAVGRGRQVGGS</sequence>
<accession>A0AAW0LW38</accession>
<reference evidence="1 2" key="1">
    <citation type="journal article" date="2018" name="Sci. Data">
        <title>The draft genome sequence of cork oak.</title>
        <authorList>
            <person name="Ramos A.M."/>
            <person name="Usie A."/>
            <person name="Barbosa P."/>
            <person name="Barros P.M."/>
            <person name="Capote T."/>
            <person name="Chaves I."/>
            <person name="Simoes F."/>
            <person name="Abreu I."/>
            <person name="Carrasquinho I."/>
            <person name="Faro C."/>
            <person name="Guimaraes J.B."/>
            <person name="Mendonca D."/>
            <person name="Nobrega F."/>
            <person name="Rodrigues L."/>
            <person name="Saibo N.J.M."/>
            <person name="Varela M.C."/>
            <person name="Egas C."/>
            <person name="Matos J."/>
            <person name="Miguel C.M."/>
            <person name="Oliveira M.M."/>
            <person name="Ricardo C.P."/>
            <person name="Goncalves S."/>
        </authorList>
    </citation>
    <scope>NUCLEOTIDE SEQUENCE [LARGE SCALE GENOMIC DNA]</scope>
    <source>
        <strain evidence="2">cv. HL8</strain>
    </source>
</reference>
<organism evidence="1 2">
    <name type="scientific">Quercus suber</name>
    <name type="common">Cork oak</name>
    <dbReference type="NCBI Taxonomy" id="58331"/>
    <lineage>
        <taxon>Eukaryota</taxon>
        <taxon>Viridiplantae</taxon>
        <taxon>Streptophyta</taxon>
        <taxon>Embryophyta</taxon>
        <taxon>Tracheophyta</taxon>
        <taxon>Spermatophyta</taxon>
        <taxon>Magnoliopsida</taxon>
        <taxon>eudicotyledons</taxon>
        <taxon>Gunneridae</taxon>
        <taxon>Pentapetalae</taxon>
        <taxon>rosids</taxon>
        <taxon>fabids</taxon>
        <taxon>Fagales</taxon>
        <taxon>Fagaceae</taxon>
        <taxon>Quercus</taxon>
    </lineage>
</organism>
<dbReference type="EMBL" id="PKMF04000046">
    <property type="protein sequence ID" value="KAK7855382.1"/>
    <property type="molecule type" value="Genomic_DNA"/>
</dbReference>
<keyword evidence="2" id="KW-1185">Reference proteome</keyword>
<gene>
    <name evidence="1" type="ORF">CFP56_028304</name>
</gene>
<comment type="caution">
    <text evidence="1">The sequence shown here is derived from an EMBL/GenBank/DDBJ whole genome shotgun (WGS) entry which is preliminary data.</text>
</comment>